<keyword evidence="2" id="KW-1185">Reference proteome</keyword>
<protein>
    <submittedName>
        <fullName evidence="1">Uncharacterized protein</fullName>
    </submittedName>
</protein>
<gene>
    <name evidence="1" type="ORF">D1B33_03795</name>
</gene>
<sequence>MGSFLFWFRINLEVFGEWEIWLIKKLMCPVNLRICLVKLLEVSGKILVSHRTKILSHRIVKVCHRIIKMSHKTKKPSTVKFFLKNRFTLIHSGYKASKGARKS</sequence>
<accession>A0A396SKT7</accession>
<proteinExistence type="predicted"/>
<evidence type="ECO:0000313" key="2">
    <source>
        <dbReference type="Proteomes" id="UP000265692"/>
    </source>
</evidence>
<dbReference type="Proteomes" id="UP000265692">
    <property type="component" value="Unassembled WGS sequence"/>
</dbReference>
<dbReference type="EMBL" id="QWEI01000001">
    <property type="protein sequence ID" value="RHW39979.1"/>
    <property type="molecule type" value="Genomic_DNA"/>
</dbReference>
<comment type="caution">
    <text evidence="1">The sequence shown here is derived from an EMBL/GenBank/DDBJ whole genome shotgun (WGS) entry which is preliminary data.</text>
</comment>
<name>A0A396SKT7_9BACL</name>
<dbReference type="AlphaFoldDB" id="A0A396SKT7"/>
<evidence type="ECO:0000313" key="1">
    <source>
        <dbReference type="EMBL" id="RHW39979.1"/>
    </source>
</evidence>
<organism evidence="1 2">
    <name type="scientific">Ureibacillus yapensis</name>
    <dbReference type="NCBI Taxonomy" id="2304605"/>
    <lineage>
        <taxon>Bacteria</taxon>
        <taxon>Bacillati</taxon>
        <taxon>Bacillota</taxon>
        <taxon>Bacilli</taxon>
        <taxon>Bacillales</taxon>
        <taxon>Caryophanaceae</taxon>
        <taxon>Ureibacillus</taxon>
    </lineage>
</organism>
<reference evidence="1 2" key="1">
    <citation type="submission" date="2018-08" db="EMBL/GenBank/DDBJ databases">
        <title>Lysinibacillus sp. YLB-03 draft genome sequence.</title>
        <authorList>
            <person name="Yu L."/>
        </authorList>
    </citation>
    <scope>NUCLEOTIDE SEQUENCE [LARGE SCALE GENOMIC DNA]</scope>
    <source>
        <strain evidence="1 2">YLB-03</strain>
    </source>
</reference>